<dbReference type="EMBL" id="JQBS01000007">
    <property type="protein sequence ID" value="KRN57292.1"/>
    <property type="molecule type" value="Genomic_DNA"/>
</dbReference>
<keyword evidence="2" id="KW-1185">Reference proteome</keyword>
<dbReference type="RefSeq" id="WP_034571144.1">
    <property type="nucleotide sequence ID" value="NZ_JQBS01000007.1"/>
</dbReference>
<comment type="caution">
    <text evidence="1">The sequence shown here is derived from an EMBL/GenBank/DDBJ whole genome shotgun (WGS) entry which is preliminary data.</text>
</comment>
<evidence type="ECO:0000313" key="1">
    <source>
        <dbReference type="EMBL" id="KRN57292.1"/>
    </source>
</evidence>
<dbReference type="GeneID" id="89588270"/>
<reference evidence="1 2" key="1">
    <citation type="journal article" date="2015" name="Genome Announc.">
        <title>Expanding the biotechnology potential of lactobacilli through comparative genomics of 213 strains and associated genera.</title>
        <authorList>
            <person name="Sun Z."/>
            <person name="Harris H.M."/>
            <person name="McCann A."/>
            <person name="Guo C."/>
            <person name="Argimon S."/>
            <person name="Zhang W."/>
            <person name="Yang X."/>
            <person name="Jeffery I.B."/>
            <person name="Cooney J.C."/>
            <person name="Kagawa T.F."/>
            <person name="Liu W."/>
            <person name="Song Y."/>
            <person name="Salvetti E."/>
            <person name="Wrobel A."/>
            <person name="Rasinkangas P."/>
            <person name="Parkhill J."/>
            <person name="Rea M.C."/>
            <person name="O'Sullivan O."/>
            <person name="Ritari J."/>
            <person name="Douillard F.P."/>
            <person name="Paul Ross R."/>
            <person name="Yang R."/>
            <person name="Briner A.E."/>
            <person name="Felis G.E."/>
            <person name="de Vos W.M."/>
            <person name="Barrangou R."/>
            <person name="Klaenhammer T.R."/>
            <person name="Caufield P.W."/>
            <person name="Cui Y."/>
            <person name="Zhang H."/>
            <person name="O'Toole P.W."/>
        </authorList>
    </citation>
    <scope>NUCLEOTIDE SEQUENCE [LARGE SCALE GENOMIC DNA]</scope>
    <source>
        <strain evidence="1 2">DSM 20623</strain>
    </source>
</reference>
<accession>A0A0R2I4Y7</accession>
<name>A0A0R2I4Y7_CARDV</name>
<gene>
    <name evidence="1" type="ORF">IV74_GL000273</name>
</gene>
<protein>
    <submittedName>
        <fullName evidence="1">Uncharacterized protein</fullName>
    </submittedName>
</protein>
<proteinExistence type="predicted"/>
<dbReference type="Proteomes" id="UP000051658">
    <property type="component" value="Unassembled WGS sequence"/>
</dbReference>
<evidence type="ECO:0000313" key="2">
    <source>
        <dbReference type="Proteomes" id="UP000051658"/>
    </source>
</evidence>
<dbReference type="AlphaFoldDB" id="A0A0R2I4Y7"/>
<organism evidence="1 2">
    <name type="scientific">Carnobacterium divergens DSM 20623</name>
    <dbReference type="NCBI Taxonomy" id="1449336"/>
    <lineage>
        <taxon>Bacteria</taxon>
        <taxon>Bacillati</taxon>
        <taxon>Bacillota</taxon>
        <taxon>Bacilli</taxon>
        <taxon>Lactobacillales</taxon>
        <taxon>Carnobacteriaceae</taxon>
        <taxon>Carnobacterium</taxon>
    </lineage>
</organism>
<sequence>MTTIDESWRDGFLYFVEFQVIQQGVCKTFKRSLIIYEELDQKDMKKLLLTKFPKVDCIKNIEYFEEVLLLR</sequence>
<dbReference type="PATRIC" id="fig|1449336.4.peg.278"/>